<evidence type="ECO:0000313" key="2">
    <source>
        <dbReference type="EMBL" id="PTE19237.1"/>
    </source>
</evidence>
<dbReference type="OrthoDB" id="9768851at2"/>
<dbReference type="Pfam" id="PF00248">
    <property type="entry name" value="Aldo_ket_red"/>
    <property type="match status" value="1"/>
</dbReference>
<dbReference type="Proteomes" id="UP000241899">
    <property type="component" value="Unassembled WGS sequence"/>
</dbReference>
<reference evidence="2 3" key="1">
    <citation type="submission" date="2018-03" db="EMBL/GenBank/DDBJ databases">
        <title>Rhodobacter veldkampii.</title>
        <authorList>
            <person name="Meyer T.E."/>
            <person name="Miller S."/>
            <person name="Lodha T."/>
            <person name="Gandham S."/>
            <person name="Chintalapati S."/>
            <person name="Chintalapati V.R."/>
        </authorList>
    </citation>
    <scope>NUCLEOTIDE SEQUENCE [LARGE SCALE GENOMIC DNA]</scope>
    <source>
        <strain evidence="2 3">DSM 11550</strain>
    </source>
</reference>
<proteinExistence type="predicted"/>
<dbReference type="EMBL" id="PZKF01000001">
    <property type="protein sequence ID" value="PTE19237.1"/>
    <property type="molecule type" value="Genomic_DNA"/>
</dbReference>
<dbReference type="AlphaFoldDB" id="A0A2T4JNA6"/>
<dbReference type="InterPro" id="IPR023210">
    <property type="entry name" value="NADP_OxRdtase_dom"/>
</dbReference>
<dbReference type="InterPro" id="IPR053135">
    <property type="entry name" value="AKR2_Oxidoreductase"/>
</dbReference>
<gene>
    <name evidence="2" type="ORF">C5F46_00320</name>
</gene>
<protein>
    <recommendedName>
        <fullName evidence="1">NADP-dependent oxidoreductase domain-containing protein</fullName>
    </recommendedName>
</protein>
<dbReference type="InterPro" id="IPR036812">
    <property type="entry name" value="NAD(P)_OxRdtase_dom_sf"/>
</dbReference>
<comment type="caution">
    <text evidence="2">The sequence shown here is derived from an EMBL/GenBank/DDBJ whole genome shotgun (WGS) entry which is preliminary data.</text>
</comment>
<organism evidence="2 3">
    <name type="scientific">Phaeovulum veldkampii DSM 11550</name>
    <dbReference type="NCBI Taxonomy" id="1185920"/>
    <lineage>
        <taxon>Bacteria</taxon>
        <taxon>Pseudomonadati</taxon>
        <taxon>Pseudomonadota</taxon>
        <taxon>Alphaproteobacteria</taxon>
        <taxon>Rhodobacterales</taxon>
        <taxon>Paracoccaceae</taxon>
        <taxon>Phaeovulum</taxon>
    </lineage>
</organism>
<keyword evidence="3" id="KW-1185">Reference proteome</keyword>
<dbReference type="PANTHER" id="PTHR43312:SF1">
    <property type="entry name" value="NADP-DEPENDENT OXIDOREDUCTASE DOMAIN-CONTAINING PROTEIN"/>
    <property type="match status" value="1"/>
</dbReference>
<dbReference type="Gene3D" id="3.20.20.100">
    <property type="entry name" value="NADP-dependent oxidoreductase domain"/>
    <property type="match status" value="1"/>
</dbReference>
<feature type="domain" description="NADP-dependent oxidoreductase" evidence="1">
    <location>
        <begin position="58"/>
        <end position="276"/>
    </location>
</feature>
<evidence type="ECO:0000313" key="3">
    <source>
        <dbReference type="Proteomes" id="UP000241899"/>
    </source>
</evidence>
<dbReference type="SUPFAM" id="SSF51430">
    <property type="entry name" value="NAD(P)-linked oxidoreductase"/>
    <property type="match status" value="1"/>
</dbReference>
<sequence>MSPRPRFCPRRAMPTRPLPPAVWACGWRIIWQRAGVVAMPDGLSAAHVSDRAVTAAGVGFGCASLGSRIGATEGRRALERALAAGITWFDVAPAYGDGQAERILGAFAAAHPGAITITSKVGLAPRPMGWRGALRPLARSAVAMLPQLRGLAATGRVPARLPLGPETLRQSVGASLAALRGAPIDRLMLHDPDPADVTRPDLLACLTDLLREGRVGAVGVAGSTAAAAAAVVLGAPYSLVQIASSPFDPAALAPWLAGWRRAGGGVVTHGALGAGGALARLAALVARPDTGLRAALAAAGYDDGPPRTAAAAFLTDYALAANRGGICLFSACAPHHLEALAARMAAPRRLADLMPVLDRLNLMSATGTTP</sequence>
<evidence type="ECO:0000259" key="1">
    <source>
        <dbReference type="Pfam" id="PF00248"/>
    </source>
</evidence>
<name>A0A2T4JNA6_9RHOB</name>
<accession>A0A2T4JNA6</accession>
<dbReference type="PANTHER" id="PTHR43312">
    <property type="entry name" value="D-THREO-ALDOSE 1-DEHYDROGENASE"/>
    <property type="match status" value="1"/>
</dbReference>